<dbReference type="PANTHER" id="PTHR30137">
    <property type="entry name" value="LUCIFERASE-LIKE MONOOXYGENASE"/>
    <property type="match status" value="1"/>
</dbReference>
<comment type="caution">
    <text evidence="2">The sequence shown here is derived from an EMBL/GenBank/DDBJ whole genome shotgun (WGS) entry which is preliminary data.</text>
</comment>
<proteinExistence type="predicted"/>
<accession>A0ABP8VN99</accession>
<dbReference type="NCBIfam" id="TIGR04027">
    <property type="entry name" value="LLM_KPN_01858"/>
    <property type="match status" value="1"/>
</dbReference>
<evidence type="ECO:0000313" key="3">
    <source>
        <dbReference type="Proteomes" id="UP001501295"/>
    </source>
</evidence>
<dbReference type="Proteomes" id="UP001501295">
    <property type="component" value="Unassembled WGS sequence"/>
</dbReference>
<dbReference type="InterPro" id="IPR011251">
    <property type="entry name" value="Luciferase-like_dom"/>
</dbReference>
<evidence type="ECO:0000259" key="1">
    <source>
        <dbReference type="Pfam" id="PF00296"/>
    </source>
</evidence>
<organism evidence="2 3">
    <name type="scientific">Frondihabitans cladoniiphilus</name>
    <dbReference type="NCBI Taxonomy" id="715785"/>
    <lineage>
        <taxon>Bacteria</taxon>
        <taxon>Bacillati</taxon>
        <taxon>Actinomycetota</taxon>
        <taxon>Actinomycetes</taxon>
        <taxon>Micrococcales</taxon>
        <taxon>Microbacteriaceae</taxon>
        <taxon>Frondihabitans</taxon>
    </lineage>
</organism>
<name>A0ABP8VN99_9MICO</name>
<feature type="domain" description="Luciferase-like" evidence="1">
    <location>
        <begin position="18"/>
        <end position="288"/>
    </location>
</feature>
<dbReference type="EMBL" id="BAABLM010000001">
    <property type="protein sequence ID" value="GAA4667183.1"/>
    <property type="molecule type" value="Genomic_DNA"/>
</dbReference>
<dbReference type="Gene3D" id="3.20.20.30">
    <property type="entry name" value="Luciferase-like domain"/>
    <property type="match status" value="1"/>
</dbReference>
<dbReference type="RefSeq" id="WP_345373161.1">
    <property type="nucleotide sequence ID" value="NZ_BAABLM010000001.1"/>
</dbReference>
<gene>
    <name evidence="2" type="ORF">GCM10025780_06590</name>
</gene>
<reference evidence="3" key="1">
    <citation type="journal article" date="2019" name="Int. J. Syst. Evol. Microbiol.">
        <title>The Global Catalogue of Microorganisms (GCM) 10K type strain sequencing project: providing services to taxonomists for standard genome sequencing and annotation.</title>
        <authorList>
            <consortium name="The Broad Institute Genomics Platform"/>
            <consortium name="The Broad Institute Genome Sequencing Center for Infectious Disease"/>
            <person name="Wu L."/>
            <person name="Ma J."/>
        </authorList>
    </citation>
    <scope>NUCLEOTIDE SEQUENCE [LARGE SCALE GENOMIC DNA]</scope>
    <source>
        <strain evidence="3">JCM 18956</strain>
    </source>
</reference>
<dbReference type="PANTHER" id="PTHR30137:SF15">
    <property type="entry name" value="BLL6902 PROTEIN"/>
    <property type="match status" value="1"/>
</dbReference>
<dbReference type="SUPFAM" id="SSF51679">
    <property type="entry name" value="Bacterial luciferase-like"/>
    <property type="match status" value="1"/>
</dbReference>
<dbReference type="InterPro" id="IPR050766">
    <property type="entry name" value="Bact_Lucif_Oxidored"/>
</dbReference>
<sequence length="348" mass="36963">MTSKRLGFFTRVLDDAPPAERYRLAVEQIRHAEELGFTSAWVAQHHFNRDEGGMPSPFVFLGHVAAVTSRIRLATGILTLPLENPVRAAEDASVLDALSGGRLDVGVGSGGTATAFPAFGEESDERGAVFAQHLRLLKRAWAGDSLPGGNHLYPAGLPLADRVWQATFSESGGQRAGAAGDGLLLSRTQPRTGERPDATLAELQTPIVEAYLAALPAGRTPRILGSRSVFVADDRSDALRFATIGLTRAAEHLAASGRPPVGRTVDELIAEFDVHVGTPDDVIASLAADTSLEHATDVAFQVHSVDPPHEFVLRSLELAATRVAPALGWAIDAPLLTTSLSEPERSRA</sequence>
<dbReference type="InterPro" id="IPR036661">
    <property type="entry name" value="Luciferase-like_sf"/>
</dbReference>
<dbReference type="InterPro" id="IPR024003">
    <property type="entry name" value="Luciferase-like_KPN01858"/>
</dbReference>
<protein>
    <submittedName>
        <fullName evidence="2">FMN-dependent luciferase-like monooxygenase</fullName>
    </submittedName>
</protein>
<evidence type="ECO:0000313" key="2">
    <source>
        <dbReference type="EMBL" id="GAA4667183.1"/>
    </source>
</evidence>
<dbReference type="Pfam" id="PF00296">
    <property type="entry name" value="Bac_luciferase"/>
    <property type="match status" value="1"/>
</dbReference>
<keyword evidence="3" id="KW-1185">Reference proteome</keyword>